<feature type="compositionally biased region" description="Polar residues" evidence="6">
    <location>
        <begin position="1891"/>
        <end position="1905"/>
    </location>
</feature>
<feature type="region of interest" description="Disordered" evidence="6">
    <location>
        <begin position="662"/>
        <end position="686"/>
    </location>
</feature>
<feature type="domain" description="Gram-positive cocci surface proteins LPxTG" evidence="7">
    <location>
        <begin position="2108"/>
        <end position="2146"/>
    </location>
</feature>
<feature type="region of interest" description="Disordered" evidence="6">
    <location>
        <begin position="1072"/>
        <end position="1125"/>
    </location>
</feature>
<dbReference type="PROSITE" id="PS00018">
    <property type="entry name" value="EF_HAND_1"/>
    <property type="match status" value="1"/>
</dbReference>
<dbReference type="InterPro" id="IPR018247">
    <property type="entry name" value="EF_Hand_1_Ca_BS"/>
</dbReference>
<protein>
    <submittedName>
        <fullName evidence="8">LPXTG cell wall anchor domain-containing protein</fullName>
    </submittedName>
</protein>
<feature type="compositionally biased region" description="Low complexity" evidence="6">
    <location>
        <begin position="1720"/>
        <end position="1736"/>
    </location>
</feature>
<feature type="region of interest" description="Disordered" evidence="6">
    <location>
        <begin position="1608"/>
        <end position="1633"/>
    </location>
</feature>
<evidence type="ECO:0000256" key="6">
    <source>
        <dbReference type="SAM" id="MobiDB-lite"/>
    </source>
</evidence>
<dbReference type="Pfam" id="PF00746">
    <property type="entry name" value="Gram_pos_anchor"/>
    <property type="match status" value="1"/>
</dbReference>
<feature type="compositionally biased region" description="Polar residues" evidence="6">
    <location>
        <begin position="1358"/>
        <end position="1379"/>
    </location>
</feature>
<feature type="compositionally biased region" description="Polar residues" evidence="6">
    <location>
        <begin position="2063"/>
        <end position="2098"/>
    </location>
</feature>
<feature type="region of interest" description="Disordered" evidence="6">
    <location>
        <begin position="920"/>
        <end position="940"/>
    </location>
</feature>
<evidence type="ECO:0000313" key="9">
    <source>
        <dbReference type="Proteomes" id="UP000814367"/>
    </source>
</evidence>
<name>A0ABS9NIM5_STAWA</name>
<feature type="compositionally biased region" description="Polar residues" evidence="6">
    <location>
        <begin position="928"/>
        <end position="940"/>
    </location>
</feature>
<dbReference type="NCBIfam" id="TIGR01167">
    <property type="entry name" value="LPXTG_anchor"/>
    <property type="match status" value="1"/>
</dbReference>
<evidence type="ECO:0000256" key="3">
    <source>
        <dbReference type="ARBA" id="ARBA00022525"/>
    </source>
</evidence>
<feature type="compositionally biased region" description="Polar residues" evidence="6">
    <location>
        <begin position="1530"/>
        <end position="1542"/>
    </location>
</feature>
<dbReference type="InterPro" id="IPR019931">
    <property type="entry name" value="LPXTG_anchor"/>
</dbReference>
<evidence type="ECO:0000256" key="5">
    <source>
        <dbReference type="ARBA" id="ARBA00023088"/>
    </source>
</evidence>
<feature type="compositionally biased region" description="Polar residues" evidence="6">
    <location>
        <begin position="1252"/>
        <end position="1280"/>
    </location>
</feature>
<feature type="compositionally biased region" description="Low complexity" evidence="6">
    <location>
        <begin position="1338"/>
        <end position="1357"/>
    </location>
</feature>
<feature type="compositionally biased region" description="Low complexity" evidence="6">
    <location>
        <begin position="1211"/>
        <end position="1223"/>
    </location>
</feature>
<feature type="region of interest" description="Disordered" evidence="6">
    <location>
        <begin position="978"/>
        <end position="1031"/>
    </location>
</feature>
<dbReference type="EMBL" id="JAANHJ010000001">
    <property type="protein sequence ID" value="MCG6226602.1"/>
    <property type="molecule type" value="Genomic_DNA"/>
</dbReference>
<feature type="compositionally biased region" description="Polar residues" evidence="6">
    <location>
        <begin position="1289"/>
        <end position="1304"/>
    </location>
</feature>
<feature type="compositionally biased region" description="Low complexity" evidence="6">
    <location>
        <begin position="2021"/>
        <end position="2049"/>
    </location>
</feature>
<comment type="subcellular location">
    <subcellularLocation>
        <location evidence="1">Secreted</location>
        <location evidence="1">Cell wall</location>
        <topology evidence="1">Peptidoglycan-anchor</topology>
    </subcellularLocation>
</comment>
<feature type="compositionally biased region" description="Polar residues" evidence="6">
    <location>
        <begin position="671"/>
        <end position="686"/>
    </location>
</feature>
<keyword evidence="3" id="KW-0964">Secreted</keyword>
<feature type="compositionally biased region" description="Polar residues" evidence="6">
    <location>
        <begin position="1100"/>
        <end position="1110"/>
    </location>
</feature>
<gene>
    <name evidence="8" type="ORF">G8J23_11510</name>
</gene>
<dbReference type="InterPro" id="IPR013783">
    <property type="entry name" value="Ig-like_fold"/>
</dbReference>
<keyword evidence="2" id="KW-0134">Cell wall</keyword>
<dbReference type="PROSITE" id="PS50847">
    <property type="entry name" value="GRAM_POS_ANCHORING"/>
    <property type="match status" value="1"/>
</dbReference>
<dbReference type="Proteomes" id="UP000814367">
    <property type="component" value="Unassembled WGS sequence"/>
</dbReference>
<feature type="compositionally biased region" description="Low complexity" evidence="6">
    <location>
        <begin position="1854"/>
        <end position="1873"/>
    </location>
</feature>
<feature type="compositionally biased region" description="Polar residues" evidence="6">
    <location>
        <begin position="1934"/>
        <end position="1946"/>
    </location>
</feature>
<dbReference type="InterPro" id="IPR041498">
    <property type="entry name" value="Big_6"/>
</dbReference>
<feature type="compositionally biased region" description="Basic and acidic residues" evidence="6">
    <location>
        <begin position="472"/>
        <end position="483"/>
    </location>
</feature>
<feature type="region of interest" description="Disordered" evidence="6">
    <location>
        <begin position="460"/>
        <end position="494"/>
    </location>
</feature>
<evidence type="ECO:0000259" key="7">
    <source>
        <dbReference type="PROSITE" id="PS50847"/>
    </source>
</evidence>
<feature type="compositionally biased region" description="Low complexity" evidence="6">
    <location>
        <begin position="1513"/>
        <end position="1528"/>
    </location>
</feature>
<dbReference type="NCBIfam" id="NF033510">
    <property type="entry name" value="Ca_tandemer"/>
    <property type="match status" value="15"/>
</dbReference>
<feature type="compositionally biased region" description="Low complexity" evidence="6">
    <location>
        <begin position="1083"/>
        <end position="1098"/>
    </location>
</feature>
<dbReference type="Gene3D" id="2.60.40.10">
    <property type="entry name" value="Immunoglobulins"/>
    <property type="match status" value="15"/>
</dbReference>
<dbReference type="PANTHER" id="PTHR10068:SF14">
    <property type="entry name" value="CELL WALL ADHESIN EAP1"/>
    <property type="match status" value="1"/>
</dbReference>
<sequence>MSKTEAKEILNNTDVDFNKATDEEINQAVLQAALTEMANKQKSTETLATPPRTRTFMRAMATPRMLAAAVTNTDQNVQKSLATSDNYTFASLVFDPEALDSDAVKNSTSIPFNIDAYMSGANSGTRYKIDLNLDSKIADHVTKISVNPAGSNTPVQFTRLKNDDGTPSNIWEVNYIRASGGLFGGAEILASKTASGGKIELDDTVGNILNNAGDLSNNKLNYQIYVRDSSNNTIIRTSESSGYFLTDADKDLVSLNNNKSTANANDFKASSGTASLDTKVGNNGAIIVDQQVIKDGIFGYGGAQNKQWSYNYQIDKDLIPFIQSVELDKYDYDGLKGFDKTYNAANKVADLSIDANGNGTITASDLNKLIEFNNGLPETVGMRIVIKLNQSPNNILTKDAQYDAKGNLISSTTDQVEDFTFAGYLTDNAGKLINNTLGTSSLELQDYDKDGLLDRYEREVSLTDPNNADTDGDTKNDGDEVKTYHTSPLVGQPNASDITINDTKVSGSVTLKPNAGTQTAKVINSTGQVIGTSTVNSDGTFTVTIPKSVAGQYTIAIDAPNYDNDETNTFNIVDNTIVPAPLVDPVDDNDTTIGVHGTAGSTVTVKDSNNNVIGTVTLGANSTTGTLTLSKPLAAGTQLTSTATKNGKTSAVSPTVTVTDATAPDAPVINPVTSDDTTVTGKAEPNSTVTVTFPDGTTQVTTADASGNYTVNIPANEDFTGGETIKASAKDAAGNKSVDSNVTVTDTTAPNQPTVNQVTSEDKTITGKAEPNSTVTVTFPDGTKVQAITATDGSYRVAVPTNIDLVGGETLGVTSTDKAGNTSTAANTTVVDVTAPKEPVINDVTSEDKTITGTSEPNSTVTVTFPDGTKASATADASGNYTIGIPDSEDLKGGEELPVTATDKAGNTSDKATTVVTDTTAPTVPSVNPVTSDDTQITGKAEPNSTVTVTFPDGTKASGTTDADGNYVIDIPANEDLKGGETLPVTATDKDGNESQPSTTVVTDTTAPTVPSVNPVTSDDKTITGKAEPGSTVTVTFPDGTKASGTTDADGNYVINIPANEDLKGGETLPVTATDKDGNESEPATTVVTDTTAPSVPTINPVTSDDTQITGKAEPGSTVTVTFPDGTKATGKTDADGNYVINIPANEDLKGGETLPVTATDKDGNESQPSTTVVTDTTAPSVPTVNPVTSDDTQITGKAEPGSTVTVTFPDGTKATGTTDADGNYVIDIPANEDLKGGETLPVTSTDKDGNQSEPASTVVTDTTAPSVPTVNPVTSNDKTITGKAEPGSTVTVTFPDGSTSTGKADQDGNYVIDIPANEDLKGGETLPVTSTDKDGNTSEPATTVVTDTTAPEAPTVNPVTSDDTQITGKAEPNSTVTVTFPDGTTASGTTDADDNYVIDIPANEDLKGGETLPVTATDKDGNTSDKTTTVVTDTTAPTVPTINPVTSEDKTITGKAEPGSTVTVTFPDGTTATGKTDENGNYVIDIPANEDLKGGETLPVTATDKDGNESQPTTTVVTDTTAPSVPTINPVTSDDTQITGKAEPNSTVTVTFPDGTTATGKTDENGNYVIDIPSNEDLKGGETLPVTATDKDGNTSEPATTVVTDTTAPTVPTINPVTSEDKTITGKAEPGSTVTVTFPDGTTATGTTDNNGNYVINIPTNEDLKGGETLPVTSTDKDGNTSEPASTVVTDTTAPSVPTVNPVTSDDTQITGKAEPGSTVTVTFPDGTTATGTADQDGNYVIDIPSNEDLKGGETLPVTSTDKDGNQSEPAKTVVTDTTAPSVPTINPVTSEDTQITGKAEPGSTVTVTFPDGTTATGKTDENGNYVIDIPSNEDLKGGETLPVTATDKDGNTSEPATTVVTDTTAPEAPTVNPVHKGDKTITGKAEPGSTVTITFPDGTTATGKTDENGNYVIDIPAGENLKGGDHIGVTATDANGNTSPSTDGTVIDDGKPVDPSQPTDPTDPGKPTDPSHPTDPTDPGKPTDPSHPTDPTNPGEPTDPSQPTEPTNPGEPTDPSQPTEPTNPGEPTEPGQPTEPTNPGEPTEPGQPAEPTNPGEVTEPGQPTEQPTQGHVSGNNVTSNGTVQQSNHETASTNKGNNHEKDQSELPETGQDGVNKGTLFGTLLAGLGALFLFFKRRREDEEEEEK</sequence>
<keyword evidence="9" id="KW-1185">Reference proteome</keyword>
<feature type="region of interest" description="Disordered" evidence="6">
    <location>
        <begin position="1150"/>
        <end position="1396"/>
    </location>
</feature>
<dbReference type="Pfam" id="PF17936">
    <property type="entry name" value="Big_6"/>
    <property type="match status" value="15"/>
</dbReference>
<evidence type="ECO:0000256" key="1">
    <source>
        <dbReference type="ARBA" id="ARBA00004168"/>
    </source>
</evidence>
<feature type="compositionally biased region" description="Low complexity" evidence="6">
    <location>
        <begin position="1428"/>
        <end position="1442"/>
    </location>
</feature>
<dbReference type="RefSeq" id="WP_235065819.1">
    <property type="nucleotide sequence ID" value="NZ_CP049802.1"/>
</dbReference>
<evidence type="ECO:0000313" key="8">
    <source>
        <dbReference type="EMBL" id="MCG6226602.1"/>
    </source>
</evidence>
<feature type="compositionally biased region" description="Polar residues" evidence="6">
    <location>
        <begin position="1768"/>
        <end position="1798"/>
    </location>
</feature>
<feature type="region of interest" description="Disordered" evidence="6">
    <location>
        <begin position="1408"/>
        <end position="1461"/>
    </location>
</feature>
<dbReference type="PANTHER" id="PTHR10068">
    <property type="entry name" value="BONE MARROW PROTEOGLYCAN"/>
    <property type="match status" value="1"/>
</dbReference>
<accession>A0ABS9NIM5</accession>
<comment type="caution">
    <text evidence="8">The sequence shown here is derived from an EMBL/GenBank/DDBJ whole genome shotgun (WGS) entry which is preliminary data.</text>
</comment>
<feature type="region of interest" description="Disordered" evidence="6">
    <location>
        <begin position="1502"/>
        <end position="1542"/>
    </location>
</feature>
<feature type="compositionally biased region" description="Polar residues" evidence="6">
    <location>
        <begin position="1166"/>
        <end position="1196"/>
    </location>
</feature>
<keyword evidence="5" id="KW-0572">Peptidoglycan-anchor</keyword>
<feature type="compositionally biased region" description="Polar residues" evidence="6">
    <location>
        <begin position="1682"/>
        <end position="1712"/>
    </location>
</feature>
<reference evidence="8 9" key="1">
    <citation type="submission" date="2020-03" db="EMBL/GenBank/DDBJ databases">
        <title>Comparative genetics of Staphylococcus warneri persistents from caprine mastitis.</title>
        <authorList>
            <person name="Franca C.A."/>
            <person name="Rosa D.S."/>
            <person name="Silva A."/>
            <person name="Rodrigues D.L.N."/>
            <person name="Santos R.G."/>
            <person name="Castillo R.E.H."/>
            <person name="Moreira M.A.S."/>
            <person name="Lima M.C."/>
            <person name="Gouveia G.V."/>
            <person name="Gouveia J.J.S."/>
            <person name="Souza R.F.S."/>
            <person name="Bertram B."/>
            <person name="Azevedo V."/>
            <person name="Costa M."/>
        </authorList>
    </citation>
    <scope>NUCLEOTIDE SEQUENCE [LARGE SCALE GENOMIC DNA]</scope>
    <source>
        <strain evidence="8 9">Cap 9.2</strain>
    </source>
</reference>
<feature type="compositionally biased region" description="Low complexity" evidence="6">
    <location>
        <begin position="995"/>
        <end position="1013"/>
    </location>
</feature>
<proteinExistence type="predicted"/>
<evidence type="ECO:0000256" key="2">
    <source>
        <dbReference type="ARBA" id="ARBA00022512"/>
    </source>
</evidence>
<keyword evidence="4" id="KW-0732">Signal</keyword>
<evidence type="ECO:0000256" key="4">
    <source>
        <dbReference type="ARBA" id="ARBA00022729"/>
    </source>
</evidence>
<organism evidence="8 9">
    <name type="scientific">Staphylococcus warneri</name>
    <dbReference type="NCBI Taxonomy" id="1292"/>
    <lineage>
        <taxon>Bacteria</taxon>
        <taxon>Bacillati</taxon>
        <taxon>Bacillota</taxon>
        <taxon>Bacilli</taxon>
        <taxon>Bacillales</taxon>
        <taxon>Staphylococcaceae</taxon>
        <taxon>Staphylococcus</taxon>
    </lineage>
</organism>
<feature type="region of interest" description="Disordered" evidence="6">
    <location>
        <begin position="1661"/>
        <end position="2120"/>
    </location>
</feature>
<feature type="compositionally biased region" description="Polar residues" evidence="6">
    <location>
        <begin position="1805"/>
        <end position="1819"/>
    </location>
</feature>